<name>A0A2H3C3Z3_9AGAR</name>
<feature type="compositionally biased region" description="Low complexity" evidence="4">
    <location>
        <begin position="44"/>
        <end position="56"/>
    </location>
</feature>
<evidence type="ECO:0008006" key="7">
    <source>
        <dbReference type="Google" id="ProtNLM"/>
    </source>
</evidence>
<dbReference type="GO" id="GO:0051879">
    <property type="term" value="F:Hsp90 protein binding"/>
    <property type="evidence" value="ECO:0007669"/>
    <property type="project" value="TreeGrafter"/>
</dbReference>
<keyword evidence="6" id="KW-1185">Reference proteome</keyword>
<protein>
    <recommendedName>
        <fullName evidence="7">TPR-like protein</fullName>
    </recommendedName>
</protein>
<accession>A0A2H3C3Z3</accession>
<dbReference type="EMBL" id="KZ293421">
    <property type="protein sequence ID" value="PBK73048.1"/>
    <property type="molecule type" value="Genomic_DNA"/>
</dbReference>
<feature type="compositionally biased region" description="Acidic residues" evidence="4">
    <location>
        <begin position="64"/>
        <end position="73"/>
    </location>
</feature>
<dbReference type="PROSITE" id="PS50005">
    <property type="entry name" value="TPR"/>
    <property type="match status" value="1"/>
</dbReference>
<evidence type="ECO:0000256" key="4">
    <source>
        <dbReference type="SAM" id="MobiDB-lite"/>
    </source>
</evidence>
<sequence length="179" mass="19921">MADANALKDLGNKAFSAKEYDELPEGYSKVDPSAPTSSPPPPQQAASSSQPSASTSAPPPPASEDVEMDEEVAEEAKAKKEAGEAKRIGGEAYKKRNFDEALQQFQKAWDLWPKDITFLTNLAGEHFLHSVLYAIHNLRQLCISNKETTTRLLKLVRKQWKKVVRFVQITNSSRRHTVV</sequence>
<dbReference type="InterPro" id="IPR011990">
    <property type="entry name" value="TPR-like_helical_dom_sf"/>
</dbReference>
<gene>
    <name evidence="5" type="ORF">ARMSODRAFT_713261</name>
</gene>
<feature type="repeat" description="TPR" evidence="3">
    <location>
        <begin position="82"/>
        <end position="115"/>
    </location>
</feature>
<dbReference type="InterPro" id="IPR019734">
    <property type="entry name" value="TPR_rpt"/>
</dbReference>
<evidence type="ECO:0000256" key="3">
    <source>
        <dbReference type="PROSITE-ProRule" id="PRU00339"/>
    </source>
</evidence>
<evidence type="ECO:0000256" key="1">
    <source>
        <dbReference type="ARBA" id="ARBA00022737"/>
    </source>
</evidence>
<feature type="region of interest" description="Disordered" evidence="4">
    <location>
        <begin position="1"/>
        <end position="85"/>
    </location>
</feature>
<dbReference type="AlphaFoldDB" id="A0A2H3C3Z3"/>
<evidence type="ECO:0000256" key="2">
    <source>
        <dbReference type="ARBA" id="ARBA00022803"/>
    </source>
</evidence>
<reference evidence="6" key="1">
    <citation type="journal article" date="2017" name="Nat. Ecol. Evol.">
        <title>Genome expansion and lineage-specific genetic innovations in the forest pathogenic fungi Armillaria.</title>
        <authorList>
            <person name="Sipos G."/>
            <person name="Prasanna A.N."/>
            <person name="Walter M.C."/>
            <person name="O'Connor E."/>
            <person name="Balint B."/>
            <person name="Krizsan K."/>
            <person name="Kiss B."/>
            <person name="Hess J."/>
            <person name="Varga T."/>
            <person name="Slot J."/>
            <person name="Riley R."/>
            <person name="Boka B."/>
            <person name="Rigling D."/>
            <person name="Barry K."/>
            <person name="Lee J."/>
            <person name="Mihaltcheva S."/>
            <person name="LaButti K."/>
            <person name="Lipzen A."/>
            <person name="Waldron R."/>
            <person name="Moloney N.M."/>
            <person name="Sperisen C."/>
            <person name="Kredics L."/>
            <person name="Vagvoelgyi C."/>
            <person name="Patrignani A."/>
            <person name="Fitzpatrick D."/>
            <person name="Nagy I."/>
            <person name="Doyle S."/>
            <person name="Anderson J.B."/>
            <person name="Grigoriev I.V."/>
            <person name="Gueldener U."/>
            <person name="Muensterkoetter M."/>
            <person name="Nagy L.G."/>
        </authorList>
    </citation>
    <scope>NUCLEOTIDE SEQUENCE [LARGE SCALE GENOMIC DNA]</scope>
    <source>
        <strain evidence="6">28-4</strain>
    </source>
</reference>
<evidence type="ECO:0000313" key="5">
    <source>
        <dbReference type="EMBL" id="PBK73048.1"/>
    </source>
</evidence>
<dbReference type="Proteomes" id="UP000218334">
    <property type="component" value="Unassembled WGS sequence"/>
</dbReference>
<dbReference type="PANTHER" id="PTHR22904:SF523">
    <property type="entry name" value="STRESS-INDUCED-PHOSPHOPROTEIN 1"/>
    <property type="match status" value="1"/>
</dbReference>
<keyword evidence="1" id="KW-0677">Repeat</keyword>
<dbReference type="Gene3D" id="1.25.40.10">
    <property type="entry name" value="Tetratricopeptide repeat domain"/>
    <property type="match status" value="1"/>
</dbReference>
<dbReference type="SUPFAM" id="SSF48452">
    <property type="entry name" value="TPR-like"/>
    <property type="match status" value="1"/>
</dbReference>
<dbReference type="PANTHER" id="PTHR22904">
    <property type="entry name" value="TPR REPEAT CONTAINING PROTEIN"/>
    <property type="match status" value="1"/>
</dbReference>
<organism evidence="5 6">
    <name type="scientific">Armillaria solidipes</name>
    <dbReference type="NCBI Taxonomy" id="1076256"/>
    <lineage>
        <taxon>Eukaryota</taxon>
        <taxon>Fungi</taxon>
        <taxon>Dikarya</taxon>
        <taxon>Basidiomycota</taxon>
        <taxon>Agaricomycotina</taxon>
        <taxon>Agaricomycetes</taxon>
        <taxon>Agaricomycetidae</taxon>
        <taxon>Agaricales</taxon>
        <taxon>Marasmiineae</taxon>
        <taxon>Physalacriaceae</taxon>
        <taxon>Armillaria</taxon>
    </lineage>
</organism>
<feature type="compositionally biased region" description="Basic and acidic residues" evidence="4">
    <location>
        <begin position="74"/>
        <end position="85"/>
    </location>
</feature>
<dbReference type="STRING" id="1076256.A0A2H3C3Z3"/>
<keyword evidence="2 3" id="KW-0802">TPR repeat</keyword>
<proteinExistence type="predicted"/>
<evidence type="ECO:0000313" key="6">
    <source>
        <dbReference type="Proteomes" id="UP000218334"/>
    </source>
</evidence>